<dbReference type="AlphaFoldDB" id="A0A8J6T3D5"/>
<evidence type="ECO:0000313" key="3">
    <source>
        <dbReference type="EMBL" id="MBC8176077.1"/>
    </source>
</evidence>
<keyword evidence="1" id="KW-0802">TPR repeat</keyword>
<feature type="transmembrane region" description="Helical" evidence="2">
    <location>
        <begin position="168"/>
        <end position="191"/>
    </location>
</feature>
<dbReference type="EMBL" id="JACNJD010000084">
    <property type="protein sequence ID" value="MBC8176077.1"/>
    <property type="molecule type" value="Genomic_DNA"/>
</dbReference>
<comment type="caution">
    <text evidence="3">The sequence shown here is derived from an EMBL/GenBank/DDBJ whole genome shotgun (WGS) entry which is preliminary data.</text>
</comment>
<name>A0A8J6T3D5_9DELT</name>
<dbReference type="SMART" id="SM00028">
    <property type="entry name" value="TPR"/>
    <property type="match status" value="2"/>
</dbReference>
<dbReference type="SUPFAM" id="SSF48452">
    <property type="entry name" value="TPR-like"/>
    <property type="match status" value="1"/>
</dbReference>
<dbReference type="Proteomes" id="UP000650524">
    <property type="component" value="Unassembled WGS sequence"/>
</dbReference>
<evidence type="ECO:0000313" key="4">
    <source>
        <dbReference type="Proteomes" id="UP000650524"/>
    </source>
</evidence>
<keyword evidence="2" id="KW-0812">Transmembrane</keyword>
<evidence type="ECO:0000256" key="2">
    <source>
        <dbReference type="SAM" id="Phobius"/>
    </source>
</evidence>
<reference evidence="3 4" key="1">
    <citation type="submission" date="2020-08" db="EMBL/GenBank/DDBJ databases">
        <title>Bridging the membrane lipid divide: bacteria of the FCB group superphylum have the potential to synthesize archaeal ether lipids.</title>
        <authorList>
            <person name="Villanueva L."/>
            <person name="Von Meijenfeldt F.A.B."/>
            <person name="Westbye A.B."/>
            <person name="Yadav S."/>
            <person name="Hopmans E.C."/>
            <person name="Dutilh B.E."/>
            <person name="Sinninghe Damste J.S."/>
        </authorList>
    </citation>
    <scope>NUCLEOTIDE SEQUENCE [LARGE SCALE GENOMIC DNA]</scope>
    <source>
        <strain evidence="3">NIOZ-UU27</strain>
    </source>
</reference>
<sequence length="263" mass="28718">MNILCVKRSKVLGLLVVASAVLLISVLCTSAWAVQGEDRFALGNEAYAEGKYDEALSFYKGAIKQKGYSASLLYNMANAYYQKKDVGLAILYYERALYLDPGNADIQANLSLARKDFGLIAEPASDWQRFFNMLNLNWWAILASGAFGVFSLIYLLRGIRPGILKGAPARILTTFCLLCFMAGGTGVAMQYRNINRGVVIRDNVRLLVSPFDSASSSASIKDGKIVRIAKTYKGYLLVEGPNGKSGWIKRNAVESVVPSGGRS</sequence>
<dbReference type="PROSITE" id="PS50005">
    <property type="entry name" value="TPR"/>
    <property type="match status" value="1"/>
</dbReference>
<accession>A0A8J6T3D5</accession>
<dbReference type="InterPro" id="IPR011990">
    <property type="entry name" value="TPR-like_helical_dom_sf"/>
</dbReference>
<feature type="transmembrane region" description="Helical" evidence="2">
    <location>
        <begin position="136"/>
        <end position="156"/>
    </location>
</feature>
<dbReference type="InterPro" id="IPR019734">
    <property type="entry name" value="TPR_rpt"/>
</dbReference>
<keyword evidence="2" id="KW-1133">Transmembrane helix</keyword>
<gene>
    <name evidence="3" type="ORF">H8E19_01625</name>
</gene>
<proteinExistence type="predicted"/>
<dbReference type="Gene3D" id="1.25.40.10">
    <property type="entry name" value="Tetratricopeptide repeat domain"/>
    <property type="match status" value="1"/>
</dbReference>
<keyword evidence="2" id="KW-0472">Membrane</keyword>
<organism evidence="3 4">
    <name type="scientific">Candidatus Desulfacyla euxinica</name>
    <dbReference type="NCBI Taxonomy" id="2841693"/>
    <lineage>
        <taxon>Bacteria</taxon>
        <taxon>Deltaproteobacteria</taxon>
        <taxon>Candidatus Desulfacyla</taxon>
    </lineage>
</organism>
<feature type="transmembrane region" description="Helical" evidence="2">
    <location>
        <begin position="12"/>
        <end position="34"/>
    </location>
</feature>
<protein>
    <submittedName>
        <fullName evidence="3">Tetratricopeptide repeat protein</fullName>
    </submittedName>
</protein>
<evidence type="ECO:0000256" key="1">
    <source>
        <dbReference type="PROSITE-ProRule" id="PRU00339"/>
    </source>
</evidence>
<feature type="repeat" description="TPR" evidence="1">
    <location>
        <begin position="70"/>
        <end position="103"/>
    </location>
</feature>
<dbReference type="Pfam" id="PF13432">
    <property type="entry name" value="TPR_16"/>
    <property type="match status" value="1"/>
</dbReference>